<evidence type="ECO:0000256" key="2">
    <source>
        <dbReference type="ARBA" id="ARBA00008854"/>
    </source>
</evidence>
<dbReference type="Pfam" id="PF04011">
    <property type="entry name" value="LemA"/>
    <property type="match status" value="1"/>
</dbReference>
<dbReference type="PANTHER" id="PTHR34478:SF1">
    <property type="entry name" value="PROTEIN LEMA"/>
    <property type="match status" value="1"/>
</dbReference>
<gene>
    <name evidence="8" type="ORF">H9804_08865</name>
</gene>
<evidence type="ECO:0000256" key="6">
    <source>
        <dbReference type="SAM" id="Coils"/>
    </source>
</evidence>
<protein>
    <submittedName>
        <fullName evidence="8">LemA family protein</fullName>
    </submittedName>
</protein>
<comment type="subcellular location">
    <subcellularLocation>
        <location evidence="1">Membrane</location>
        <topology evidence="1">Single-pass membrane protein</topology>
    </subcellularLocation>
</comment>
<evidence type="ECO:0000313" key="8">
    <source>
        <dbReference type="EMBL" id="HIZ90046.1"/>
    </source>
</evidence>
<evidence type="ECO:0000256" key="5">
    <source>
        <dbReference type="ARBA" id="ARBA00023136"/>
    </source>
</evidence>
<evidence type="ECO:0000256" key="3">
    <source>
        <dbReference type="ARBA" id="ARBA00022692"/>
    </source>
</evidence>
<proteinExistence type="inferred from homology"/>
<keyword evidence="5 7" id="KW-0472">Membrane</keyword>
<organism evidence="8 9">
    <name type="scientific">Candidatus Mucispirillum faecigallinarum</name>
    <dbReference type="NCBI Taxonomy" id="2838699"/>
    <lineage>
        <taxon>Bacteria</taxon>
        <taxon>Pseudomonadati</taxon>
        <taxon>Deferribacterota</taxon>
        <taxon>Deferribacteres</taxon>
        <taxon>Deferribacterales</taxon>
        <taxon>Mucispirillaceae</taxon>
        <taxon>Mucispirillum</taxon>
    </lineage>
</organism>
<feature type="coiled-coil region" evidence="6">
    <location>
        <begin position="119"/>
        <end position="146"/>
    </location>
</feature>
<dbReference type="AlphaFoldDB" id="A0A9D2GVK3"/>
<reference evidence="8" key="2">
    <citation type="submission" date="2021-04" db="EMBL/GenBank/DDBJ databases">
        <authorList>
            <person name="Gilroy R."/>
        </authorList>
    </citation>
    <scope>NUCLEOTIDE SEQUENCE</scope>
    <source>
        <strain evidence="8">ChiW4-1371</strain>
    </source>
</reference>
<comment type="caution">
    <text evidence="8">The sequence shown here is derived from an EMBL/GenBank/DDBJ whole genome shotgun (WGS) entry which is preliminary data.</text>
</comment>
<dbReference type="SUPFAM" id="SSF140478">
    <property type="entry name" value="LemA-like"/>
    <property type="match status" value="1"/>
</dbReference>
<dbReference type="EMBL" id="DXAQ01000132">
    <property type="protein sequence ID" value="HIZ90046.1"/>
    <property type="molecule type" value="Genomic_DNA"/>
</dbReference>
<dbReference type="InterPro" id="IPR007156">
    <property type="entry name" value="MamQ_LemA"/>
</dbReference>
<keyword evidence="6" id="KW-0175">Coiled coil</keyword>
<dbReference type="InterPro" id="IPR023353">
    <property type="entry name" value="LemA-like_dom_sf"/>
</dbReference>
<evidence type="ECO:0000256" key="4">
    <source>
        <dbReference type="ARBA" id="ARBA00022989"/>
    </source>
</evidence>
<keyword evidence="4 7" id="KW-1133">Transmembrane helix</keyword>
<sequence>MYSAYMVVIAAVVVFILLLIYFYNKIINLRNRADEAFSGIDVQYKKRFDLIPNLVQTVKEYMTYEKDTLNHLTELRTKALSGSISQDEYIKLSEEADKLVKSIIVSAENYPDLKASKNMEMVQRSLNEVEEQLAASRRAYNAAVRDLNNGVQMIPTNFFASILHITTREYIDIPETEKENVNIKDLFNK</sequence>
<name>A0A9D2GVK3_9BACT</name>
<dbReference type="Proteomes" id="UP000824176">
    <property type="component" value="Unassembled WGS sequence"/>
</dbReference>
<evidence type="ECO:0000256" key="7">
    <source>
        <dbReference type="SAM" id="Phobius"/>
    </source>
</evidence>
<evidence type="ECO:0000313" key="9">
    <source>
        <dbReference type="Proteomes" id="UP000824176"/>
    </source>
</evidence>
<feature type="transmembrane region" description="Helical" evidence="7">
    <location>
        <begin position="6"/>
        <end position="23"/>
    </location>
</feature>
<keyword evidence="3 7" id="KW-0812">Transmembrane</keyword>
<dbReference type="Gene3D" id="1.20.1440.20">
    <property type="entry name" value="LemA-like domain"/>
    <property type="match status" value="1"/>
</dbReference>
<reference evidence="8" key="1">
    <citation type="journal article" date="2021" name="PeerJ">
        <title>Extensive microbial diversity within the chicken gut microbiome revealed by metagenomics and culture.</title>
        <authorList>
            <person name="Gilroy R."/>
            <person name="Ravi A."/>
            <person name="Getino M."/>
            <person name="Pursley I."/>
            <person name="Horton D.L."/>
            <person name="Alikhan N.F."/>
            <person name="Baker D."/>
            <person name="Gharbi K."/>
            <person name="Hall N."/>
            <person name="Watson M."/>
            <person name="Adriaenssens E.M."/>
            <person name="Foster-Nyarko E."/>
            <person name="Jarju S."/>
            <person name="Secka A."/>
            <person name="Antonio M."/>
            <person name="Oren A."/>
            <person name="Chaudhuri R.R."/>
            <person name="La Ragione R."/>
            <person name="Hildebrand F."/>
            <person name="Pallen M.J."/>
        </authorList>
    </citation>
    <scope>NUCLEOTIDE SEQUENCE</scope>
    <source>
        <strain evidence="8">ChiW4-1371</strain>
    </source>
</reference>
<accession>A0A9D2GVK3</accession>
<dbReference type="PANTHER" id="PTHR34478">
    <property type="entry name" value="PROTEIN LEMA"/>
    <property type="match status" value="1"/>
</dbReference>
<comment type="similarity">
    <text evidence="2">Belongs to the LemA family.</text>
</comment>
<evidence type="ECO:0000256" key="1">
    <source>
        <dbReference type="ARBA" id="ARBA00004167"/>
    </source>
</evidence>
<dbReference type="GO" id="GO:0016020">
    <property type="term" value="C:membrane"/>
    <property type="evidence" value="ECO:0007669"/>
    <property type="project" value="UniProtKB-SubCell"/>
</dbReference>